<dbReference type="Gene3D" id="3.10.450.50">
    <property type="match status" value="1"/>
</dbReference>
<dbReference type="EMBL" id="JANFQF010000013">
    <property type="protein sequence ID" value="MCQ4120864.1"/>
    <property type="molecule type" value="Genomic_DNA"/>
</dbReference>
<dbReference type="Pfam" id="PF13577">
    <property type="entry name" value="SnoaL_4"/>
    <property type="match status" value="1"/>
</dbReference>
<feature type="domain" description="SnoaL-like" evidence="1">
    <location>
        <begin position="11"/>
        <end position="128"/>
    </location>
</feature>
<dbReference type="InterPro" id="IPR032710">
    <property type="entry name" value="NTF2-like_dom_sf"/>
</dbReference>
<dbReference type="InterPro" id="IPR037401">
    <property type="entry name" value="SnoaL-like"/>
</dbReference>
<dbReference type="Proteomes" id="UP001524501">
    <property type="component" value="Unassembled WGS sequence"/>
</dbReference>
<dbReference type="SUPFAM" id="SSF54427">
    <property type="entry name" value="NTF2-like"/>
    <property type="match status" value="1"/>
</dbReference>
<accession>A0ABT1QF02</accession>
<evidence type="ECO:0000313" key="3">
    <source>
        <dbReference type="Proteomes" id="UP001524501"/>
    </source>
</evidence>
<comment type="caution">
    <text evidence="2">The sequence shown here is derived from an EMBL/GenBank/DDBJ whole genome shotgun (WGS) entry which is preliminary data.</text>
</comment>
<gene>
    <name evidence="2" type="ORF">NOF53_17095</name>
</gene>
<name>A0ABT1QF02_9NOCA</name>
<organism evidence="2 3">
    <name type="scientific">Rhodococcus tibetensis</name>
    <dbReference type="NCBI Taxonomy" id="2965064"/>
    <lineage>
        <taxon>Bacteria</taxon>
        <taxon>Bacillati</taxon>
        <taxon>Actinomycetota</taxon>
        <taxon>Actinomycetes</taxon>
        <taxon>Mycobacteriales</taxon>
        <taxon>Nocardiaceae</taxon>
        <taxon>Rhodococcus</taxon>
    </lineage>
</organism>
<evidence type="ECO:0000313" key="2">
    <source>
        <dbReference type="EMBL" id="MCQ4120864.1"/>
    </source>
</evidence>
<keyword evidence="3" id="KW-1185">Reference proteome</keyword>
<proteinExistence type="predicted"/>
<sequence length="144" mass="16247">MSSATGVDFADWQAIRELTATYNRCFDNADATEWAGTFLESGRLEVAGEGVTYTGHTELGQFCRSRGWGILHMTLDPEVTVDGDRAEQRCNLLMFRRYPTQEQPTLMATGRYTDNLVRTPDGWRFGSRVVQLDTRLGASKEQSR</sequence>
<evidence type="ECO:0000259" key="1">
    <source>
        <dbReference type="Pfam" id="PF13577"/>
    </source>
</evidence>
<protein>
    <submittedName>
        <fullName evidence="2">Nuclear transport factor 2 family protein</fullName>
    </submittedName>
</protein>
<reference evidence="2 3" key="1">
    <citation type="submission" date="2022-07" db="EMBL/GenBank/DDBJ databases">
        <title>Degradation activity of malathion, p-nitrophenol and potential low-temperature adaptation strategy of Rhodococcus sp. FXJ9.536.</title>
        <authorList>
            <person name="Huang J."/>
            <person name="Huang Y."/>
        </authorList>
    </citation>
    <scope>NUCLEOTIDE SEQUENCE [LARGE SCALE GENOMIC DNA]</scope>
    <source>
        <strain evidence="2 3">FXJ9.536</strain>
    </source>
</reference>
<dbReference type="RefSeq" id="WP_255970821.1">
    <property type="nucleotide sequence ID" value="NZ_JANFQF010000013.1"/>
</dbReference>